<dbReference type="EMBL" id="JAHBCL010000038">
    <property type="protein sequence ID" value="MBS7528377.1"/>
    <property type="molecule type" value="Genomic_DNA"/>
</dbReference>
<organism evidence="2 3">
    <name type="scientific">Fusibacter paucivorans</name>
    <dbReference type="NCBI Taxonomy" id="76009"/>
    <lineage>
        <taxon>Bacteria</taxon>
        <taxon>Bacillati</taxon>
        <taxon>Bacillota</taxon>
        <taxon>Clostridia</taxon>
        <taxon>Eubacteriales</taxon>
        <taxon>Eubacteriales Family XII. Incertae Sedis</taxon>
        <taxon>Fusibacter</taxon>
    </lineage>
</organism>
<keyword evidence="3" id="KW-1185">Reference proteome</keyword>
<dbReference type="Gene3D" id="3.30.420.40">
    <property type="match status" value="2"/>
</dbReference>
<evidence type="ECO:0000256" key="1">
    <source>
        <dbReference type="ARBA" id="ARBA00006479"/>
    </source>
</evidence>
<dbReference type="InterPro" id="IPR000600">
    <property type="entry name" value="ROK"/>
</dbReference>
<gene>
    <name evidence="2" type="ORF">KHM83_16935</name>
</gene>
<accession>A0ABS5PVY3</accession>
<name>A0ABS5PVY3_9FIRM</name>
<evidence type="ECO:0000313" key="3">
    <source>
        <dbReference type="Proteomes" id="UP000746471"/>
    </source>
</evidence>
<dbReference type="SUPFAM" id="SSF53067">
    <property type="entry name" value="Actin-like ATPase domain"/>
    <property type="match status" value="1"/>
</dbReference>
<dbReference type="Pfam" id="PF00480">
    <property type="entry name" value="ROK"/>
    <property type="match status" value="1"/>
</dbReference>
<reference evidence="2 3" key="1">
    <citation type="submission" date="2021-05" db="EMBL/GenBank/DDBJ databases">
        <title>Fusibacter ferrireducens sp. nov., an anaerobic, sulfur- and Fe-reducing bacterium isolated from the mangrove sediment.</title>
        <authorList>
            <person name="Qiu D."/>
        </authorList>
    </citation>
    <scope>NUCLEOTIDE SEQUENCE [LARGE SCALE GENOMIC DNA]</scope>
    <source>
        <strain evidence="2 3">DSM 12116</strain>
    </source>
</reference>
<protein>
    <submittedName>
        <fullName evidence="2">ROK family protein</fullName>
    </submittedName>
</protein>
<evidence type="ECO:0000313" key="2">
    <source>
        <dbReference type="EMBL" id="MBS7528377.1"/>
    </source>
</evidence>
<sequence length="317" mass="33650">MYIGIDLGGTNIAGGLVNDEGVIVMKKSVPTLTERGSEAVIEDIAHVIQMLIDANTSNQKPIAVGIGIPGVSDPITGDVPVCINLNWYNVPLRRRLQEQIDLPIFIDNDATVAGVAEFEIAQEGRYKNAVLLTLGTGIGSGIMIDGKMVSGHHGIGSEFGHTIVGENFYTCNCGHNGCLETFSSSTAIIKYMRHRINDEGAQSDVVAMADGNTANINGEMIFKAAMNGDLLAVETIDRLVKYLAIGMINLVATLDPEIILLGGGLSMAGDFLLNKVVAALHELKYYKALPIAKVAIAKLRNDAGIAGAAMYAKLHMA</sequence>
<dbReference type="PANTHER" id="PTHR18964:SF149">
    <property type="entry name" value="BIFUNCTIONAL UDP-N-ACETYLGLUCOSAMINE 2-EPIMERASE_N-ACETYLMANNOSAMINE KINASE"/>
    <property type="match status" value="1"/>
</dbReference>
<dbReference type="RefSeq" id="WP_213238237.1">
    <property type="nucleotide sequence ID" value="NZ_JAHBCL010000038.1"/>
</dbReference>
<comment type="caution">
    <text evidence="2">The sequence shown here is derived from an EMBL/GenBank/DDBJ whole genome shotgun (WGS) entry which is preliminary data.</text>
</comment>
<dbReference type="Proteomes" id="UP000746471">
    <property type="component" value="Unassembled WGS sequence"/>
</dbReference>
<dbReference type="InterPro" id="IPR043129">
    <property type="entry name" value="ATPase_NBD"/>
</dbReference>
<dbReference type="PANTHER" id="PTHR18964">
    <property type="entry name" value="ROK (REPRESSOR, ORF, KINASE) FAMILY"/>
    <property type="match status" value="1"/>
</dbReference>
<comment type="similarity">
    <text evidence="1">Belongs to the ROK (NagC/XylR) family.</text>
</comment>
<proteinExistence type="inferred from homology"/>